<evidence type="ECO:0000256" key="1">
    <source>
        <dbReference type="SAM" id="MobiDB-lite"/>
    </source>
</evidence>
<comment type="caution">
    <text evidence="2">The sequence shown here is derived from an EMBL/GenBank/DDBJ whole genome shotgun (WGS) entry which is preliminary data.</text>
</comment>
<name>A0AAN8PWJ6_POLSC</name>
<evidence type="ECO:0000313" key="2">
    <source>
        <dbReference type="EMBL" id="KAK6638827.1"/>
    </source>
</evidence>
<dbReference type="Proteomes" id="UP001372834">
    <property type="component" value="Unassembled WGS sequence"/>
</dbReference>
<reference evidence="2 3" key="1">
    <citation type="submission" date="2023-10" db="EMBL/GenBank/DDBJ databases">
        <title>Genomes of two closely related lineages of the louse Polyplax serrata with different host specificities.</title>
        <authorList>
            <person name="Martinu J."/>
            <person name="Tarabai H."/>
            <person name="Stefka J."/>
            <person name="Hypsa V."/>
        </authorList>
    </citation>
    <scope>NUCLEOTIDE SEQUENCE [LARGE SCALE GENOMIC DNA]</scope>
    <source>
        <strain evidence="2">HR10_N</strain>
    </source>
</reference>
<evidence type="ECO:0000313" key="3">
    <source>
        <dbReference type="Proteomes" id="UP001372834"/>
    </source>
</evidence>
<protein>
    <submittedName>
        <fullName evidence="2">Uncharacterized protein</fullName>
    </submittedName>
</protein>
<dbReference type="EMBL" id="JAWJWE010000003">
    <property type="protein sequence ID" value="KAK6638827.1"/>
    <property type="molecule type" value="Genomic_DNA"/>
</dbReference>
<sequence length="110" mass="12775">MTNVGRRKDKFLESEATFTGCNHHLTHIIREMHFVLKGFEVKNTWNVCLCMPDLRSACTFWKENIYTGPGLRTQVVRDEVTPEKRFRSKCCSERPQTSIKKALSRGPTEL</sequence>
<dbReference type="AlphaFoldDB" id="A0AAN8PWJ6"/>
<accession>A0AAN8PWJ6</accession>
<organism evidence="2 3">
    <name type="scientific">Polyplax serrata</name>
    <name type="common">Common mouse louse</name>
    <dbReference type="NCBI Taxonomy" id="468196"/>
    <lineage>
        <taxon>Eukaryota</taxon>
        <taxon>Metazoa</taxon>
        <taxon>Ecdysozoa</taxon>
        <taxon>Arthropoda</taxon>
        <taxon>Hexapoda</taxon>
        <taxon>Insecta</taxon>
        <taxon>Pterygota</taxon>
        <taxon>Neoptera</taxon>
        <taxon>Paraneoptera</taxon>
        <taxon>Psocodea</taxon>
        <taxon>Troctomorpha</taxon>
        <taxon>Phthiraptera</taxon>
        <taxon>Anoplura</taxon>
        <taxon>Polyplacidae</taxon>
        <taxon>Polyplax</taxon>
    </lineage>
</organism>
<proteinExistence type="predicted"/>
<feature type="region of interest" description="Disordered" evidence="1">
    <location>
        <begin position="87"/>
        <end position="110"/>
    </location>
</feature>
<gene>
    <name evidence="2" type="ORF">RUM43_007096</name>
</gene>